<dbReference type="EMBL" id="BARS01034750">
    <property type="protein sequence ID" value="GAG25715.1"/>
    <property type="molecule type" value="Genomic_DNA"/>
</dbReference>
<name>X0W582_9ZZZZ</name>
<proteinExistence type="predicted"/>
<organism evidence="1">
    <name type="scientific">marine sediment metagenome</name>
    <dbReference type="NCBI Taxonomy" id="412755"/>
    <lineage>
        <taxon>unclassified sequences</taxon>
        <taxon>metagenomes</taxon>
        <taxon>ecological metagenomes</taxon>
    </lineage>
</organism>
<protein>
    <submittedName>
        <fullName evidence="1">Uncharacterized protein</fullName>
    </submittedName>
</protein>
<sequence length="38" mass="4639">MDKQKIEQFKKDIKGDVLTQRFWREVYSTDASIYKFVP</sequence>
<comment type="caution">
    <text evidence="1">The sequence shown here is derived from an EMBL/GenBank/DDBJ whole genome shotgun (WGS) entry which is preliminary data.</text>
</comment>
<gene>
    <name evidence="1" type="ORF">S01H1_53642</name>
</gene>
<dbReference type="AlphaFoldDB" id="X0W582"/>
<accession>X0W582</accession>
<evidence type="ECO:0000313" key="1">
    <source>
        <dbReference type="EMBL" id="GAG25715.1"/>
    </source>
</evidence>
<feature type="non-terminal residue" evidence="1">
    <location>
        <position position="38"/>
    </location>
</feature>
<reference evidence="1" key="1">
    <citation type="journal article" date="2014" name="Front. Microbiol.">
        <title>High frequency of phylogenetically diverse reductive dehalogenase-homologous genes in deep subseafloor sedimentary metagenomes.</title>
        <authorList>
            <person name="Kawai M."/>
            <person name="Futagami T."/>
            <person name="Toyoda A."/>
            <person name="Takaki Y."/>
            <person name="Nishi S."/>
            <person name="Hori S."/>
            <person name="Arai W."/>
            <person name="Tsubouchi T."/>
            <person name="Morono Y."/>
            <person name="Uchiyama I."/>
            <person name="Ito T."/>
            <person name="Fujiyama A."/>
            <person name="Inagaki F."/>
            <person name="Takami H."/>
        </authorList>
    </citation>
    <scope>NUCLEOTIDE SEQUENCE</scope>
    <source>
        <strain evidence="1">Expedition CK06-06</strain>
    </source>
</reference>